<dbReference type="Pfam" id="PF00849">
    <property type="entry name" value="PseudoU_synth_2"/>
    <property type="match status" value="1"/>
</dbReference>
<evidence type="ECO:0000259" key="5">
    <source>
        <dbReference type="SMART" id="SM00363"/>
    </source>
</evidence>
<dbReference type="GO" id="GO:0120159">
    <property type="term" value="F:rRNA pseudouridine synthase activity"/>
    <property type="evidence" value="ECO:0007669"/>
    <property type="project" value="UniProtKB-ARBA"/>
</dbReference>
<dbReference type="GO" id="GO:0003723">
    <property type="term" value="F:RNA binding"/>
    <property type="evidence" value="ECO:0007669"/>
    <property type="project" value="UniProtKB-KW"/>
</dbReference>
<dbReference type="EMBL" id="LCBF01000005">
    <property type="protein sequence ID" value="KKS07560.1"/>
    <property type="molecule type" value="Genomic_DNA"/>
</dbReference>
<dbReference type="PROSITE" id="PS50889">
    <property type="entry name" value="S4"/>
    <property type="match status" value="1"/>
</dbReference>
<dbReference type="SMART" id="SM00363">
    <property type="entry name" value="S4"/>
    <property type="match status" value="1"/>
</dbReference>
<reference evidence="6 7" key="1">
    <citation type="journal article" date="2015" name="Nature">
        <title>rRNA introns, odd ribosomes, and small enigmatic genomes across a large radiation of phyla.</title>
        <authorList>
            <person name="Brown C.T."/>
            <person name="Hug L.A."/>
            <person name="Thomas B.C."/>
            <person name="Sharon I."/>
            <person name="Castelle C.J."/>
            <person name="Singh A."/>
            <person name="Wilkins M.J."/>
            <person name="Williams K.H."/>
            <person name="Banfield J.F."/>
        </authorList>
    </citation>
    <scope>NUCLEOTIDE SEQUENCE [LARGE SCALE GENOMIC DNA]</scope>
</reference>
<sequence length="235" mass="26611">MQVRINKYLALCGLASRRKSDEILASGGVRINGRPAKIGDTVDPDKDTITYKGEQLLPENRYEYYIVNKPMGVISTAKDEFGRKNVVSMVNSEQRLFPIGRLDQDSTGLIILTNDGDLALKLTHPRYHLPKVYEVTTEEPVSDEQLEKLAKGVAVYDKKTLPAETERIGYDSFRITLFQGMKRQIREMCKDVGLTVKMLNRISIGPIELGNLRVGKSRMLTQEEVWQLKSEEFSA</sequence>
<comment type="caution">
    <text evidence="6">The sequence shown here is derived from an EMBL/GenBank/DDBJ whole genome shotgun (WGS) entry which is preliminary data.</text>
</comment>
<dbReference type="CDD" id="cd00165">
    <property type="entry name" value="S4"/>
    <property type="match status" value="1"/>
</dbReference>
<dbReference type="FunFam" id="3.10.290.10:FF:000003">
    <property type="entry name" value="Pseudouridine synthase"/>
    <property type="match status" value="1"/>
</dbReference>
<dbReference type="Proteomes" id="UP000034544">
    <property type="component" value="Unassembled WGS sequence"/>
</dbReference>
<dbReference type="CDD" id="cd02870">
    <property type="entry name" value="PseudoU_synth_RsuA_like"/>
    <property type="match status" value="1"/>
</dbReference>
<dbReference type="InterPro" id="IPR020103">
    <property type="entry name" value="PsdUridine_synth_cat_dom_sf"/>
</dbReference>
<keyword evidence="2 4" id="KW-0413">Isomerase</keyword>
<keyword evidence="3" id="KW-0694">RNA-binding</keyword>
<dbReference type="EC" id="5.4.99.-" evidence="4"/>
<dbReference type="NCBIfam" id="TIGR00093">
    <property type="entry name" value="pseudouridine synthase"/>
    <property type="match status" value="1"/>
</dbReference>
<comment type="similarity">
    <text evidence="1 4">Belongs to the pseudouridine synthase RsuA family.</text>
</comment>
<dbReference type="SUPFAM" id="SSF55120">
    <property type="entry name" value="Pseudouridine synthase"/>
    <property type="match status" value="1"/>
</dbReference>
<organism evidence="6 7">
    <name type="scientific">candidate division WWE3 bacterium GW2011_GWE1_41_27</name>
    <dbReference type="NCBI Taxonomy" id="1619131"/>
    <lineage>
        <taxon>Bacteria</taxon>
        <taxon>Katanobacteria</taxon>
    </lineage>
</organism>
<dbReference type="Gene3D" id="3.10.290.10">
    <property type="entry name" value="RNA-binding S4 domain"/>
    <property type="match status" value="1"/>
</dbReference>
<name>A0A0G0W3N3_UNCKA</name>
<evidence type="ECO:0000313" key="7">
    <source>
        <dbReference type="Proteomes" id="UP000034544"/>
    </source>
</evidence>
<dbReference type="InterPro" id="IPR000748">
    <property type="entry name" value="PsdUridine_synth_RsuA/RluB/E/F"/>
</dbReference>
<dbReference type="InterPro" id="IPR036986">
    <property type="entry name" value="S4_RNA-bd_sf"/>
</dbReference>
<evidence type="ECO:0000256" key="3">
    <source>
        <dbReference type="PROSITE-ProRule" id="PRU00182"/>
    </source>
</evidence>
<dbReference type="InterPro" id="IPR006145">
    <property type="entry name" value="PsdUridine_synth_RsuA/RluA"/>
</dbReference>
<dbReference type="PANTHER" id="PTHR47683">
    <property type="entry name" value="PSEUDOURIDINE SYNTHASE FAMILY PROTEIN-RELATED"/>
    <property type="match status" value="1"/>
</dbReference>
<evidence type="ECO:0000256" key="4">
    <source>
        <dbReference type="RuleBase" id="RU003887"/>
    </source>
</evidence>
<dbReference type="Gene3D" id="3.30.70.580">
    <property type="entry name" value="Pseudouridine synthase I, catalytic domain, N-terminal subdomain"/>
    <property type="match status" value="1"/>
</dbReference>
<dbReference type="SUPFAM" id="SSF55174">
    <property type="entry name" value="Alpha-L RNA-binding motif"/>
    <property type="match status" value="1"/>
</dbReference>
<dbReference type="PATRIC" id="fig|1619131.3.peg.167"/>
<dbReference type="PANTHER" id="PTHR47683:SF2">
    <property type="entry name" value="RNA-BINDING S4 DOMAIN-CONTAINING PROTEIN"/>
    <property type="match status" value="1"/>
</dbReference>
<dbReference type="InterPro" id="IPR002942">
    <property type="entry name" value="S4_RNA-bd"/>
</dbReference>
<protein>
    <recommendedName>
        <fullName evidence="4">Pseudouridine synthase</fullName>
        <ecNumber evidence="4">5.4.99.-</ecNumber>
    </recommendedName>
</protein>
<evidence type="ECO:0000256" key="1">
    <source>
        <dbReference type="ARBA" id="ARBA00008348"/>
    </source>
</evidence>
<dbReference type="InterPro" id="IPR042092">
    <property type="entry name" value="PsdUridine_s_RsuA/RluB/E/F_cat"/>
</dbReference>
<dbReference type="GO" id="GO:0000455">
    <property type="term" value="P:enzyme-directed rRNA pseudouridine synthesis"/>
    <property type="evidence" value="ECO:0007669"/>
    <property type="project" value="UniProtKB-ARBA"/>
</dbReference>
<dbReference type="Gene3D" id="3.30.70.1560">
    <property type="entry name" value="Alpha-L RNA-binding motif"/>
    <property type="match status" value="1"/>
</dbReference>
<dbReference type="InterPro" id="IPR020094">
    <property type="entry name" value="TruA/RsuA/RluB/E/F_N"/>
</dbReference>
<evidence type="ECO:0000313" key="6">
    <source>
        <dbReference type="EMBL" id="KKS07560.1"/>
    </source>
</evidence>
<proteinExistence type="inferred from homology"/>
<evidence type="ECO:0000256" key="2">
    <source>
        <dbReference type="ARBA" id="ARBA00023235"/>
    </source>
</evidence>
<dbReference type="PROSITE" id="PS01149">
    <property type="entry name" value="PSI_RSU"/>
    <property type="match status" value="1"/>
</dbReference>
<dbReference type="Pfam" id="PF01479">
    <property type="entry name" value="S4"/>
    <property type="match status" value="1"/>
</dbReference>
<dbReference type="AlphaFoldDB" id="A0A0G0W3N3"/>
<gene>
    <name evidence="6" type="ORF">UU59_C0005G0015</name>
</gene>
<accession>A0A0G0W3N3</accession>
<dbReference type="InterPro" id="IPR050343">
    <property type="entry name" value="RsuA_PseudoU_synthase"/>
</dbReference>
<feature type="domain" description="RNA-binding S4" evidence="5">
    <location>
        <begin position="3"/>
        <end position="63"/>
    </location>
</feature>
<dbReference type="InterPro" id="IPR018496">
    <property type="entry name" value="PsdUridine_synth_RsuA/RluB_CS"/>
</dbReference>